<proteinExistence type="predicted"/>
<name>A0A098ELH5_9BACL</name>
<evidence type="ECO:0000313" key="2">
    <source>
        <dbReference type="EMBL" id="CEG22662.1"/>
    </source>
</evidence>
<keyword evidence="1" id="KW-0812">Transmembrane</keyword>
<dbReference type="RefSeq" id="WP_267882912.1">
    <property type="nucleotide sequence ID" value="NZ_CCXS01000001.1"/>
</dbReference>
<keyword evidence="1" id="KW-0472">Membrane</keyword>
<sequence length="40" mass="4854">MSFMKDVKEEAEIRKKRNQIRIATWVIVAIVLALVWYFTR</sequence>
<dbReference type="AlphaFoldDB" id="A0A098ELH5"/>
<gene>
    <name evidence="2" type="ORF">BN1080_01595</name>
</gene>
<reference evidence="2 3" key="1">
    <citation type="submission" date="2014-09" db="EMBL/GenBank/DDBJ databases">
        <authorList>
            <person name="Urmite Genomes Urmite Genomes"/>
        </authorList>
    </citation>
    <scope>NUCLEOTIDE SEQUENCE [LARGE SCALE GENOMIC DNA]</scope>
    <source>
        <strain evidence="2 3">ES2</strain>
    </source>
</reference>
<evidence type="ECO:0000256" key="1">
    <source>
        <dbReference type="SAM" id="Phobius"/>
    </source>
</evidence>
<keyword evidence="1" id="KW-1133">Transmembrane helix</keyword>
<evidence type="ECO:0000313" key="3">
    <source>
        <dbReference type="Proteomes" id="UP000043699"/>
    </source>
</evidence>
<protein>
    <submittedName>
        <fullName evidence="2">Uncharacterized protein</fullName>
    </submittedName>
</protein>
<organism evidence="2 3">
    <name type="scientific">Planococcus massiliensis</name>
    <dbReference type="NCBI Taxonomy" id="1499687"/>
    <lineage>
        <taxon>Bacteria</taxon>
        <taxon>Bacillati</taxon>
        <taxon>Bacillota</taxon>
        <taxon>Bacilli</taxon>
        <taxon>Bacillales</taxon>
        <taxon>Caryophanaceae</taxon>
        <taxon>Planococcus</taxon>
    </lineage>
</organism>
<feature type="transmembrane region" description="Helical" evidence="1">
    <location>
        <begin position="20"/>
        <end position="39"/>
    </location>
</feature>
<dbReference type="Proteomes" id="UP000043699">
    <property type="component" value="Unassembled WGS sequence"/>
</dbReference>
<accession>A0A098ELH5</accession>
<keyword evidence="3" id="KW-1185">Reference proteome</keyword>
<dbReference type="STRING" id="1499687.BN1080_01595"/>
<dbReference type="EMBL" id="CCXS01000001">
    <property type="protein sequence ID" value="CEG22662.1"/>
    <property type="molecule type" value="Genomic_DNA"/>
</dbReference>